<comment type="catalytic activity">
    <reaction evidence="1">
        <text>ATP + protein L-histidine = ADP + protein N-phospho-L-histidine.</text>
        <dbReference type="EC" id="2.7.13.3"/>
    </reaction>
</comment>
<sequence>MSIQKQLLKLILAMVVLATFFAALQSYQQSDRELERIFDNQLAQFTHTLVALTKNEAPIEDNQHVFQIRYADGRLVQSQALIKAAKRLPRPFQAHAMQNQSQHFDKPQLEHSEASQFSEAGFWGQRWRLYEKHNHDYSVLVAEPIQQRIDASENLLLSSILPIVLTIPVIGLFIFYIIQKSVQPVADLGRALKQKSHRDLSPLNTEQVPQELQLVTDKVNDLMARLDSAFDREKRLTANIAHELRTPISVLTITSHNLLQQIKTSEISESQLIELKAQVARMAQVVEQIIALSRYTPAHFEQSLTAVNLTALLQELIGQRYEQIADNEQDISLNADNVTVLGEQFALTTLFDNLLKNAIKYAGRGQTIAMQTVAAPNGFIGIEVSDSGPGVKPQTLAKLTTPFYRDDTNKHQAKGSGLGLAIVQHIVTLLNGELKIAQSALGGLGVTIYLPVAKPQQASQGAKI</sequence>
<comment type="caution">
    <text evidence="15">The sequence shown here is derived from an EMBL/GenBank/DDBJ whole genome shotgun (WGS) entry which is preliminary data.</text>
</comment>
<evidence type="ECO:0000256" key="12">
    <source>
        <dbReference type="ARBA" id="ARBA00023136"/>
    </source>
</evidence>
<dbReference type="CDD" id="cd00082">
    <property type="entry name" value="HisKA"/>
    <property type="match status" value="1"/>
</dbReference>
<dbReference type="GO" id="GO:0005524">
    <property type="term" value="F:ATP binding"/>
    <property type="evidence" value="ECO:0007669"/>
    <property type="project" value="UniProtKB-KW"/>
</dbReference>
<keyword evidence="10 13" id="KW-1133">Transmembrane helix</keyword>
<evidence type="ECO:0000256" key="3">
    <source>
        <dbReference type="ARBA" id="ARBA00012438"/>
    </source>
</evidence>
<evidence type="ECO:0000256" key="9">
    <source>
        <dbReference type="ARBA" id="ARBA00022840"/>
    </source>
</evidence>
<dbReference type="SMART" id="SM00387">
    <property type="entry name" value="HATPase_c"/>
    <property type="match status" value="1"/>
</dbReference>
<dbReference type="PANTHER" id="PTHR45436:SF14">
    <property type="entry name" value="SENSOR PROTEIN QSEC"/>
    <property type="match status" value="1"/>
</dbReference>
<keyword evidence="4" id="KW-0597">Phosphoprotein</keyword>
<dbReference type="PRINTS" id="PR00344">
    <property type="entry name" value="BCTRLSENSOR"/>
</dbReference>
<keyword evidence="11" id="KW-0902">Two-component regulatory system</keyword>
<evidence type="ECO:0000256" key="5">
    <source>
        <dbReference type="ARBA" id="ARBA00022679"/>
    </source>
</evidence>
<feature type="domain" description="Histidine kinase" evidence="14">
    <location>
        <begin position="239"/>
        <end position="454"/>
    </location>
</feature>
<dbReference type="GO" id="GO:0000155">
    <property type="term" value="F:phosphorelay sensor kinase activity"/>
    <property type="evidence" value="ECO:0007669"/>
    <property type="project" value="InterPro"/>
</dbReference>
<dbReference type="OrthoDB" id="9809766at2"/>
<dbReference type="Pfam" id="PF00512">
    <property type="entry name" value="HisKA"/>
    <property type="match status" value="1"/>
</dbReference>
<dbReference type="SUPFAM" id="SSF55874">
    <property type="entry name" value="ATPase domain of HSP90 chaperone/DNA topoisomerase II/histidine kinase"/>
    <property type="match status" value="1"/>
</dbReference>
<dbReference type="InterPro" id="IPR003594">
    <property type="entry name" value="HATPase_dom"/>
</dbReference>
<comment type="subcellular location">
    <subcellularLocation>
        <location evidence="2">Membrane</location>
        <topology evidence="2">Multi-pass membrane protein</topology>
    </subcellularLocation>
</comment>
<dbReference type="RefSeq" id="WP_138481057.1">
    <property type="nucleotide sequence ID" value="NZ_PPSW01000014.1"/>
</dbReference>
<keyword evidence="6 13" id="KW-0812">Transmembrane</keyword>
<keyword evidence="7" id="KW-0547">Nucleotide-binding</keyword>
<accession>A0A5R9Q2J9</accession>
<evidence type="ECO:0000256" key="7">
    <source>
        <dbReference type="ARBA" id="ARBA00022741"/>
    </source>
</evidence>
<evidence type="ECO:0000313" key="16">
    <source>
        <dbReference type="Proteomes" id="UP000309186"/>
    </source>
</evidence>
<reference evidence="15 16" key="1">
    <citation type="submission" date="2018-01" db="EMBL/GenBank/DDBJ databases">
        <title>Co-occurrence of chitin degradation, pigmentation and bioactivity in marine Pseudoalteromonas.</title>
        <authorList>
            <person name="Paulsen S."/>
            <person name="Gram L."/>
            <person name="Machado H."/>
        </authorList>
    </citation>
    <scope>NUCLEOTIDE SEQUENCE [LARGE SCALE GENOMIC DNA]</scope>
    <source>
        <strain evidence="15 16">S3663</strain>
    </source>
</reference>
<organism evidence="15 16">
    <name type="scientific">Pseudoalteromonas phenolica</name>
    <dbReference type="NCBI Taxonomy" id="161398"/>
    <lineage>
        <taxon>Bacteria</taxon>
        <taxon>Pseudomonadati</taxon>
        <taxon>Pseudomonadota</taxon>
        <taxon>Gammaproteobacteria</taxon>
        <taxon>Alteromonadales</taxon>
        <taxon>Pseudoalteromonadaceae</taxon>
        <taxon>Pseudoalteromonas</taxon>
    </lineage>
</organism>
<dbReference type="EC" id="2.7.13.3" evidence="3"/>
<evidence type="ECO:0000313" key="15">
    <source>
        <dbReference type="EMBL" id="TLX47145.1"/>
    </source>
</evidence>
<evidence type="ECO:0000256" key="4">
    <source>
        <dbReference type="ARBA" id="ARBA00022553"/>
    </source>
</evidence>
<dbReference type="SUPFAM" id="SSF47384">
    <property type="entry name" value="Homodimeric domain of signal transducing histidine kinase"/>
    <property type="match status" value="1"/>
</dbReference>
<keyword evidence="12 13" id="KW-0472">Membrane</keyword>
<evidence type="ECO:0000256" key="1">
    <source>
        <dbReference type="ARBA" id="ARBA00000085"/>
    </source>
</evidence>
<dbReference type="InterPro" id="IPR036890">
    <property type="entry name" value="HATPase_C_sf"/>
</dbReference>
<dbReference type="InterPro" id="IPR005467">
    <property type="entry name" value="His_kinase_dom"/>
</dbReference>
<feature type="transmembrane region" description="Helical" evidence="13">
    <location>
        <begin position="155"/>
        <end position="178"/>
    </location>
</feature>
<dbReference type="AlphaFoldDB" id="A0A5R9Q2J9"/>
<dbReference type="CDD" id="cd00075">
    <property type="entry name" value="HATPase"/>
    <property type="match status" value="1"/>
</dbReference>
<dbReference type="EMBL" id="PPSW01000014">
    <property type="protein sequence ID" value="TLX47145.1"/>
    <property type="molecule type" value="Genomic_DNA"/>
</dbReference>
<keyword evidence="5" id="KW-0808">Transferase</keyword>
<dbReference type="Gene3D" id="3.30.565.10">
    <property type="entry name" value="Histidine kinase-like ATPase, C-terminal domain"/>
    <property type="match status" value="1"/>
</dbReference>
<evidence type="ECO:0000256" key="11">
    <source>
        <dbReference type="ARBA" id="ARBA00023012"/>
    </source>
</evidence>
<protein>
    <recommendedName>
        <fullName evidence="3">histidine kinase</fullName>
        <ecNumber evidence="3">2.7.13.3</ecNumber>
    </recommendedName>
</protein>
<evidence type="ECO:0000259" key="14">
    <source>
        <dbReference type="PROSITE" id="PS50109"/>
    </source>
</evidence>
<dbReference type="Proteomes" id="UP000309186">
    <property type="component" value="Unassembled WGS sequence"/>
</dbReference>
<evidence type="ECO:0000256" key="8">
    <source>
        <dbReference type="ARBA" id="ARBA00022777"/>
    </source>
</evidence>
<dbReference type="InterPro" id="IPR003661">
    <property type="entry name" value="HisK_dim/P_dom"/>
</dbReference>
<evidence type="ECO:0000256" key="13">
    <source>
        <dbReference type="SAM" id="Phobius"/>
    </source>
</evidence>
<dbReference type="Gene3D" id="1.10.287.130">
    <property type="match status" value="1"/>
</dbReference>
<evidence type="ECO:0000256" key="6">
    <source>
        <dbReference type="ARBA" id="ARBA00022692"/>
    </source>
</evidence>
<dbReference type="InterPro" id="IPR036097">
    <property type="entry name" value="HisK_dim/P_sf"/>
</dbReference>
<dbReference type="PROSITE" id="PS50109">
    <property type="entry name" value="HIS_KIN"/>
    <property type="match status" value="1"/>
</dbReference>
<keyword evidence="9" id="KW-0067">ATP-binding</keyword>
<dbReference type="PANTHER" id="PTHR45436">
    <property type="entry name" value="SENSOR HISTIDINE KINASE YKOH"/>
    <property type="match status" value="1"/>
</dbReference>
<dbReference type="GO" id="GO:0005886">
    <property type="term" value="C:plasma membrane"/>
    <property type="evidence" value="ECO:0007669"/>
    <property type="project" value="TreeGrafter"/>
</dbReference>
<gene>
    <name evidence="15" type="ORF">C1E24_10085</name>
</gene>
<evidence type="ECO:0000256" key="10">
    <source>
        <dbReference type="ARBA" id="ARBA00022989"/>
    </source>
</evidence>
<dbReference type="InterPro" id="IPR004358">
    <property type="entry name" value="Sig_transdc_His_kin-like_C"/>
</dbReference>
<evidence type="ECO:0000256" key="2">
    <source>
        <dbReference type="ARBA" id="ARBA00004141"/>
    </source>
</evidence>
<keyword evidence="8" id="KW-0418">Kinase</keyword>
<name>A0A5R9Q2J9_9GAMM</name>
<dbReference type="SMART" id="SM00388">
    <property type="entry name" value="HisKA"/>
    <property type="match status" value="1"/>
</dbReference>
<proteinExistence type="predicted"/>
<dbReference type="InterPro" id="IPR050428">
    <property type="entry name" value="TCS_sensor_his_kinase"/>
</dbReference>
<dbReference type="Pfam" id="PF02518">
    <property type="entry name" value="HATPase_c"/>
    <property type="match status" value="1"/>
</dbReference>